<name>A0AAE9TFA3_9CAUD</name>
<gene>
    <name evidence="1" type="ORF">LPP1_g41</name>
</gene>
<reference evidence="1" key="1">
    <citation type="journal article" date="2023" name="Harmful Algae">
        <title>Sequencing the genomes of LPP-1, the first isolated cyanophage, and its relative LPP-2 reveal different integration mechanisms in closely related phages.</title>
        <authorList>
            <person name="Shaalan H."/>
            <person name="Cattan-Tsaushu E."/>
            <person name="Li K."/>
            <person name="Avrani S."/>
        </authorList>
    </citation>
    <scope>NUCLEOTIDE SEQUENCE</scope>
</reference>
<evidence type="ECO:0000313" key="1">
    <source>
        <dbReference type="EMBL" id="UZV39967.1"/>
    </source>
</evidence>
<keyword evidence="2" id="KW-1185">Reference proteome</keyword>
<dbReference type="EMBL" id="OP589309">
    <property type="protein sequence ID" value="UZV39967.1"/>
    <property type="molecule type" value="Genomic_DNA"/>
</dbReference>
<dbReference type="Proteomes" id="UP001220400">
    <property type="component" value="Segment"/>
</dbReference>
<accession>A0AAE9TFA3</accession>
<evidence type="ECO:0000313" key="2">
    <source>
        <dbReference type="Proteomes" id="UP001220400"/>
    </source>
</evidence>
<proteinExistence type="predicted"/>
<protein>
    <submittedName>
        <fullName evidence="1">Uncharacterized protein</fullName>
    </submittedName>
</protein>
<sequence>MYQYQSFRRIVATARLNSQGDMSNLWTSLTQRPAAFSNSLTERPEPRSFDVNEILTTPFDREGVKVNTLRDVLSDFDSPYHISKWKPPTLYPINSEQPMYLMLFGSYTHPIGKIYTHKWVYYSRGAELETWRLYGKRPLRSISKFVAYEDCVPYTFHYWKGKHGRRLVDLLQRRTFKVYAGVDMLPAPSTSLYLDFPLVGEIVQPVTRDFAQRWAKGGYVYPESETVVNLDVVLCHYWQQMTYPERALMLTNREHSLLAAYYAIPKLNRVQPTHLEYHADAPIYGG</sequence>
<organism evidence="1 2">
    <name type="scientific">Leptolyngbya phage LPP-1</name>
    <dbReference type="NCBI Taxonomy" id="2996049"/>
    <lineage>
        <taxon>Viruses</taxon>
        <taxon>Duplodnaviria</taxon>
        <taxon>Heunggongvirae</taxon>
        <taxon>Uroviricota</taxon>
        <taxon>Caudoviricetes</taxon>
        <taxon>Saffermanviridae</taxon>
        <taxon>Morrisvirus</taxon>
        <taxon>Morrisvirus LPP1</taxon>
    </lineage>
</organism>